<keyword evidence="3" id="KW-1003">Cell membrane</keyword>
<sequence length="609" mass="67455">MVSSFTKQLLDLKSNLQIARTLRLIWSLEGRGMLFVVAMIVVETAFLFSSLYALKGLIDIIAESGGHLGTHVEAVIRQILIAGALTLFYNIARAISFYSSEIQSAKVAEHLNDSIHAKAVELDLSFYESPGYFDKLQRAKEAGDGRPHAVLMALVDTAKNLLSLGAIAYLFIAIDWLLLPIMACFVLPTMMVRIVYSDKLKALRIRNTAIERASNYYSQLITAESSAKEIRSYGLGAYLKQCYFNIRMRLLTERYKLTKQQTTREIATTALASIGFFACMAYMVNKAIHGAVTVGDISIFLVMFPQLFSALQATTNGISTVYQNSIFMDSIFDLLDLKSTFDDPKAARAVPQDDEPLVLKFEQVSFHYPFDSRLVLRNINLMFPQGKIVAIVGANGAGKSTIIKLLNRLYDPVSGRITLQGTDIRKFSSNAYRKQIGVVFQDFCRYHVSVSENIAFGNIDLANHESAAIKQAASQAGAHGFISALPKDYQTVLGRVFEGGSELSIGQWQKLATARALYHPGRFLVLDEATSALDTQSENGLFASLRSFLGTRGAIVVSHRYSTVKQADYAYVLREGEVVEEGIPEELIAKNGYFTALFNTDLIYESSDC</sequence>
<feature type="domain" description="ABC transmembrane type-1" evidence="11">
    <location>
        <begin position="34"/>
        <end position="323"/>
    </location>
</feature>
<name>A0A1T5C6T3_9SPHI</name>
<dbReference type="FunFam" id="3.40.50.300:FF:000299">
    <property type="entry name" value="ABC transporter ATP-binding protein/permease"/>
    <property type="match status" value="1"/>
</dbReference>
<evidence type="ECO:0000313" key="12">
    <source>
        <dbReference type="EMBL" id="SKB55117.1"/>
    </source>
</evidence>
<dbReference type="Gene3D" id="1.20.1560.10">
    <property type="entry name" value="ABC transporter type 1, transmembrane domain"/>
    <property type="match status" value="1"/>
</dbReference>
<dbReference type="OrthoDB" id="9760358at2"/>
<keyword evidence="6 12" id="KW-0067">ATP-binding</keyword>
<dbReference type="Pfam" id="PF00005">
    <property type="entry name" value="ABC_tran"/>
    <property type="match status" value="1"/>
</dbReference>
<dbReference type="InterPro" id="IPR011527">
    <property type="entry name" value="ABC1_TM_dom"/>
</dbReference>
<dbReference type="InterPro" id="IPR003593">
    <property type="entry name" value="AAA+_ATPase"/>
</dbReference>
<accession>A0A1T5C6T3</accession>
<evidence type="ECO:0000256" key="4">
    <source>
        <dbReference type="ARBA" id="ARBA00022692"/>
    </source>
</evidence>
<gene>
    <name evidence="12" type="ORF">SAMN05660226_01909</name>
</gene>
<keyword evidence="4 9" id="KW-0812">Transmembrane</keyword>
<evidence type="ECO:0000256" key="6">
    <source>
        <dbReference type="ARBA" id="ARBA00022840"/>
    </source>
</evidence>
<dbReference type="GO" id="GO:0005524">
    <property type="term" value="F:ATP binding"/>
    <property type="evidence" value="ECO:0007669"/>
    <property type="project" value="UniProtKB-KW"/>
</dbReference>
<dbReference type="AlphaFoldDB" id="A0A1T5C6T3"/>
<dbReference type="GO" id="GO:0005886">
    <property type="term" value="C:plasma membrane"/>
    <property type="evidence" value="ECO:0007669"/>
    <property type="project" value="UniProtKB-SubCell"/>
</dbReference>
<dbReference type="SMART" id="SM00382">
    <property type="entry name" value="AAA"/>
    <property type="match status" value="1"/>
</dbReference>
<dbReference type="SUPFAM" id="SSF52540">
    <property type="entry name" value="P-loop containing nucleoside triphosphate hydrolases"/>
    <property type="match status" value="1"/>
</dbReference>
<dbReference type="GO" id="GO:0015421">
    <property type="term" value="F:ABC-type oligopeptide transporter activity"/>
    <property type="evidence" value="ECO:0007669"/>
    <property type="project" value="TreeGrafter"/>
</dbReference>
<evidence type="ECO:0000256" key="1">
    <source>
        <dbReference type="ARBA" id="ARBA00004651"/>
    </source>
</evidence>
<evidence type="ECO:0000256" key="3">
    <source>
        <dbReference type="ARBA" id="ARBA00022475"/>
    </source>
</evidence>
<dbReference type="Gene3D" id="3.40.50.300">
    <property type="entry name" value="P-loop containing nucleotide triphosphate hydrolases"/>
    <property type="match status" value="1"/>
</dbReference>
<keyword evidence="7 9" id="KW-1133">Transmembrane helix</keyword>
<dbReference type="InterPro" id="IPR036640">
    <property type="entry name" value="ABC1_TM_sf"/>
</dbReference>
<dbReference type="STRING" id="623280.SAMN05660226_01909"/>
<dbReference type="InterPro" id="IPR039421">
    <property type="entry name" value="Type_1_exporter"/>
</dbReference>
<evidence type="ECO:0000256" key="9">
    <source>
        <dbReference type="SAM" id="Phobius"/>
    </source>
</evidence>
<feature type="transmembrane region" description="Helical" evidence="9">
    <location>
        <begin position="74"/>
        <end position="92"/>
    </location>
</feature>
<dbReference type="Proteomes" id="UP000190541">
    <property type="component" value="Unassembled WGS sequence"/>
</dbReference>
<feature type="transmembrane region" description="Helical" evidence="9">
    <location>
        <begin position="33"/>
        <end position="54"/>
    </location>
</feature>
<evidence type="ECO:0000259" key="11">
    <source>
        <dbReference type="PROSITE" id="PS50929"/>
    </source>
</evidence>
<comment type="subcellular location">
    <subcellularLocation>
        <location evidence="1">Cell membrane</location>
        <topology evidence="1">Multi-pass membrane protein</topology>
    </subcellularLocation>
</comment>
<evidence type="ECO:0000313" key="13">
    <source>
        <dbReference type="Proteomes" id="UP000190541"/>
    </source>
</evidence>
<keyword evidence="8 9" id="KW-0472">Membrane</keyword>
<dbReference type="GO" id="GO:0016887">
    <property type="term" value="F:ATP hydrolysis activity"/>
    <property type="evidence" value="ECO:0007669"/>
    <property type="project" value="InterPro"/>
</dbReference>
<evidence type="ECO:0000259" key="10">
    <source>
        <dbReference type="PROSITE" id="PS50893"/>
    </source>
</evidence>
<dbReference type="EMBL" id="FUYS01000004">
    <property type="protein sequence ID" value="SKB55117.1"/>
    <property type="molecule type" value="Genomic_DNA"/>
</dbReference>
<evidence type="ECO:0000256" key="7">
    <source>
        <dbReference type="ARBA" id="ARBA00022989"/>
    </source>
</evidence>
<organism evidence="12 13">
    <name type="scientific">Parapedobacter luteus</name>
    <dbReference type="NCBI Taxonomy" id="623280"/>
    <lineage>
        <taxon>Bacteria</taxon>
        <taxon>Pseudomonadati</taxon>
        <taxon>Bacteroidota</taxon>
        <taxon>Sphingobacteriia</taxon>
        <taxon>Sphingobacteriales</taxon>
        <taxon>Sphingobacteriaceae</taxon>
        <taxon>Parapedobacter</taxon>
    </lineage>
</organism>
<dbReference type="SUPFAM" id="SSF90123">
    <property type="entry name" value="ABC transporter transmembrane region"/>
    <property type="match status" value="1"/>
</dbReference>
<reference evidence="12 13" key="1">
    <citation type="submission" date="2017-02" db="EMBL/GenBank/DDBJ databases">
        <authorList>
            <person name="Peterson S.W."/>
        </authorList>
    </citation>
    <scope>NUCLEOTIDE SEQUENCE [LARGE SCALE GENOMIC DNA]</scope>
    <source>
        <strain evidence="12 13">DSM 22899</strain>
    </source>
</reference>
<evidence type="ECO:0000256" key="2">
    <source>
        <dbReference type="ARBA" id="ARBA00022448"/>
    </source>
</evidence>
<keyword evidence="5" id="KW-0547">Nucleotide-binding</keyword>
<dbReference type="PANTHER" id="PTHR43394:SF1">
    <property type="entry name" value="ATP-BINDING CASSETTE SUB-FAMILY B MEMBER 10, MITOCHONDRIAL"/>
    <property type="match status" value="1"/>
</dbReference>
<dbReference type="InterPro" id="IPR003439">
    <property type="entry name" value="ABC_transporter-like_ATP-bd"/>
</dbReference>
<dbReference type="Pfam" id="PF00664">
    <property type="entry name" value="ABC_membrane"/>
    <property type="match status" value="1"/>
</dbReference>
<dbReference type="PROSITE" id="PS50893">
    <property type="entry name" value="ABC_TRANSPORTER_2"/>
    <property type="match status" value="1"/>
</dbReference>
<keyword evidence="13" id="KW-1185">Reference proteome</keyword>
<evidence type="ECO:0000256" key="8">
    <source>
        <dbReference type="ARBA" id="ARBA00023136"/>
    </source>
</evidence>
<evidence type="ECO:0000256" key="5">
    <source>
        <dbReference type="ARBA" id="ARBA00022741"/>
    </source>
</evidence>
<proteinExistence type="predicted"/>
<dbReference type="PANTHER" id="PTHR43394">
    <property type="entry name" value="ATP-DEPENDENT PERMEASE MDL1, MITOCHONDRIAL"/>
    <property type="match status" value="1"/>
</dbReference>
<keyword evidence="2" id="KW-0813">Transport</keyword>
<dbReference type="PROSITE" id="PS50929">
    <property type="entry name" value="ABC_TM1F"/>
    <property type="match status" value="1"/>
</dbReference>
<feature type="domain" description="ABC transporter" evidence="10">
    <location>
        <begin position="359"/>
        <end position="600"/>
    </location>
</feature>
<protein>
    <submittedName>
        <fullName evidence="12">ATP-binding cassette, subfamily B</fullName>
    </submittedName>
</protein>
<dbReference type="InterPro" id="IPR027417">
    <property type="entry name" value="P-loop_NTPase"/>
</dbReference>